<gene>
    <name evidence="2" type="ORF">LHA35_03345</name>
</gene>
<name>A0A9X1L970_9PROT</name>
<dbReference type="InterPro" id="IPR036291">
    <property type="entry name" value="NAD(P)-bd_dom_sf"/>
</dbReference>
<proteinExistence type="predicted"/>
<dbReference type="SUPFAM" id="SSF51735">
    <property type="entry name" value="NAD(P)-binding Rossmann-fold domains"/>
    <property type="match status" value="1"/>
</dbReference>
<reference evidence="2" key="1">
    <citation type="submission" date="2021-10" db="EMBL/GenBank/DDBJ databases">
        <title>Roseicella aerolatum sp. nov., isolated from aerosols of e-waste dismantling site.</title>
        <authorList>
            <person name="Qin T."/>
        </authorList>
    </citation>
    <scope>NUCLEOTIDE SEQUENCE</scope>
    <source>
        <strain evidence="2">GB24</strain>
    </source>
</reference>
<evidence type="ECO:0000259" key="1">
    <source>
        <dbReference type="Pfam" id="PF01370"/>
    </source>
</evidence>
<dbReference type="InterPro" id="IPR050177">
    <property type="entry name" value="Lipid_A_modif_metabolic_enz"/>
</dbReference>
<dbReference type="InterPro" id="IPR001509">
    <property type="entry name" value="Epimerase_deHydtase"/>
</dbReference>
<dbReference type="PANTHER" id="PTHR43245">
    <property type="entry name" value="BIFUNCTIONAL POLYMYXIN RESISTANCE PROTEIN ARNA"/>
    <property type="match status" value="1"/>
</dbReference>
<evidence type="ECO:0000313" key="3">
    <source>
        <dbReference type="Proteomes" id="UP001139311"/>
    </source>
</evidence>
<dbReference type="Pfam" id="PF01370">
    <property type="entry name" value="Epimerase"/>
    <property type="match status" value="1"/>
</dbReference>
<dbReference type="Proteomes" id="UP001139311">
    <property type="component" value="Unassembled WGS sequence"/>
</dbReference>
<dbReference type="RefSeq" id="WP_226604440.1">
    <property type="nucleotide sequence ID" value="NZ_JAJAQI010000003.1"/>
</dbReference>
<dbReference type="AlphaFoldDB" id="A0A9X1L970"/>
<keyword evidence="3" id="KW-1185">Reference proteome</keyword>
<accession>A0A9X1L970</accession>
<dbReference type="PANTHER" id="PTHR43245:SF23">
    <property type="entry name" value="NAD(P)-BINDING DOMAIN-CONTAINING PROTEIN"/>
    <property type="match status" value="1"/>
</dbReference>
<feature type="domain" description="NAD-dependent epimerase/dehydratase" evidence="1">
    <location>
        <begin position="3"/>
        <end position="238"/>
    </location>
</feature>
<organism evidence="2 3">
    <name type="scientific">Roseicella aerolata</name>
    <dbReference type="NCBI Taxonomy" id="2883479"/>
    <lineage>
        <taxon>Bacteria</taxon>
        <taxon>Pseudomonadati</taxon>
        <taxon>Pseudomonadota</taxon>
        <taxon>Alphaproteobacteria</taxon>
        <taxon>Acetobacterales</taxon>
        <taxon>Roseomonadaceae</taxon>
        <taxon>Roseicella</taxon>
    </lineage>
</organism>
<dbReference type="Gene3D" id="3.40.50.720">
    <property type="entry name" value="NAD(P)-binding Rossmann-like Domain"/>
    <property type="match status" value="1"/>
</dbReference>
<evidence type="ECO:0000313" key="2">
    <source>
        <dbReference type="EMBL" id="MCB4820763.1"/>
    </source>
</evidence>
<protein>
    <submittedName>
        <fullName evidence="2">NAD(P)-dependent oxidoreductase</fullName>
    </submittedName>
</protein>
<comment type="caution">
    <text evidence="2">The sequence shown here is derived from an EMBL/GenBank/DDBJ whole genome shotgun (WGS) entry which is preliminary data.</text>
</comment>
<sequence length="351" mass="38148">MRVLMTGHLGYIGTVAVPFFQEGGHEVVGCDTDLYRACTFGPDVGAAGRIRNLGLDIRDLTPDHLSGFDVVVHYGGIPNDPLGDLDPEVTMQINTEATVSLAKAAKQAGVPRFIFSSSCSNYGAAGDTFLDEDGAFNPVTAYGRSKVAAEQGLAPLADARFSPVFMRSATAFGVSPRLRFDLVINNLTAWAVATGDILLKSDGTPWRAVVHIEDIARAFRAVAEAPRDLVHLQAFNVGATSENYQILELARMVEEVVPGTKVRFAEGAGPDLRCYRVNCDKLARTFPHAKPRWTARMGVEQLYEAFRNHGVSKEEFEGPRFQRKAHVLGNIASGTLTSELRWAPQQEAKVA</sequence>
<dbReference type="CDD" id="cd08946">
    <property type="entry name" value="SDR_e"/>
    <property type="match status" value="1"/>
</dbReference>
<dbReference type="EMBL" id="JAJAQI010000003">
    <property type="protein sequence ID" value="MCB4820763.1"/>
    <property type="molecule type" value="Genomic_DNA"/>
</dbReference>